<evidence type="ECO:0000313" key="7">
    <source>
        <dbReference type="EMBL" id="OGD86145.1"/>
    </source>
</evidence>
<dbReference type="PANTHER" id="PTHR30093:SF44">
    <property type="entry name" value="TYPE II SECRETION SYSTEM CORE PROTEIN G"/>
    <property type="match status" value="1"/>
</dbReference>
<reference evidence="7 8" key="1">
    <citation type="journal article" date="2016" name="Nat. Commun.">
        <title>Thousands of microbial genomes shed light on interconnected biogeochemical processes in an aquifer system.</title>
        <authorList>
            <person name="Anantharaman K."/>
            <person name="Brown C.T."/>
            <person name="Hug L.A."/>
            <person name="Sharon I."/>
            <person name="Castelle C.J."/>
            <person name="Probst A.J."/>
            <person name="Thomas B.C."/>
            <person name="Singh A."/>
            <person name="Wilkins M.J."/>
            <person name="Karaoz U."/>
            <person name="Brodie E.L."/>
            <person name="Williams K.H."/>
            <person name="Hubbard S.S."/>
            <person name="Banfield J.F."/>
        </authorList>
    </citation>
    <scope>NUCLEOTIDE SEQUENCE [LARGE SCALE GENOMIC DNA]</scope>
</reference>
<evidence type="ECO:0000256" key="3">
    <source>
        <dbReference type="ARBA" id="ARBA00022692"/>
    </source>
</evidence>
<dbReference type="PRINTS" id="PR00885">
    <property type="entry name" value="BCTERIALGSPH"/>
</dbReference>
<evidence type="ECO:0000256" key="6">
    <source>
        <dbReference type="SAM" id="Phobius"/>
    </source>
</evidence>
<feature type="transmembrane region" description="Helical" evidence="6">
    <location>
        <begin position="33"/>
        <end position="58"/>
    </location>
</feature>
<name>A0A1F5G2T9_9BACT</name>
<dbReference type="InterPro" id="IPR045584">
    <property type="entry name" value="Pilin-like"/>
</dbReference>
<evidence type="ECO:0000256" key="2">
    <source>
        <dbReference type="ARBA" id="ARBA00022481"/>
    </source>
</evidence>
<keyword evidence="3 6" id="KW-0812">Transmembrane</keyword>
<dbReference type="PANTHER" id="PTHR30093">
    <property type="entry name" value="GENERAL SECRETION PATHWAY PROTEIN G"/>
    <property type="match status" value="1"/>
</dbReference>
<keyword evidence="2" id="KW-0488">Methylation</keyword>
<accession>A0A1F5G2T9</accession>
<comment type="subcellular location">
    <subcellularLocation>
        <location evidence="1">Membrane</location>
        <topology evidence="1">Single-pass membrane protein</topology>
    </subcellularLocation>
</comment>
<comment type="caution">
    <text evidence="7">The sequence shown here is derived from an EMBL/GenBank/DDBJ whole genome shotgun (WGS) entry which is preliminary data.</text>
</comment>
<proteinExistence type="predicted"/>
<evidence type="ECO:0000256" key="5">
    <source>
        <dbReference type="ARBA" id="ARBA00023136"/>
    </source>
</evidence>
<dbReference type="EMBL" id="MFAT01000042">
    <property type="protein sequence ID" value="OGD86145.1"/>
    <property type="molecule type" value="Genomic_DNA"/>
</dbReference>
<evidence type="ECO:0008006" key="9">
    <source>
        <dbReference type="Google" id="ProtNLM"/>
    </source>
</evidence>
<dbReference type="SUPFAM" id="SSF54523">
    <property type="entry name" value="Pili subunits"/>
    <property type="match status" value="1"/>
</dbReference>
<keyword evidence="4 6" id="KW-1133">Transmembrane helix</keyword>
<dbReference type="Gene3D" id="3.30.700.10">
    <property type="entry name" value="Glycoprotein, Type 4 Pilin"/>
    <property type="match status" value="1"/>
</dbReference>
<dbReference type="InterPro" id="IPR002416">
    <property type="entry name" value="T2SS_protein-GspH"/>
</dbReference>
<dbReference type="InterPro" id="IPR012902">
    <property type="entry name" value="N_methyl_site"/>
</dbReference>
<evidence type="ECO:0000256" key="4">
    <source>
        <dbReference type="ARBA" id="ARBA00022989"/>
    </source>
</evidence>
<protein>
    <recommendedName>
        <fullName evidence="9">Type II secretion system protein GspG C-terminal domain-containing protein</fullName>
    </recommendedName>
</protein>
<dbReference type="Pfam" id="PF07963">
    <property type="entry name" value="N_methyl"/>
    <property type="match status" value="1"/>
</dbReference>
<evidence type="ECO:0000256" key="1">
    <source>
        <dbReference type="ARBA" id="ARBA00004167"/>
    </source>
</evidence>
<dbReference type="Proteomes" id="UP000176317">
    <property type="component" value="Unassembled WGS sequence"/>
</dbReference>
<dbReference type="GO" id="GO:0015628">
    <property type="term" value="P:protein secretion by the type II secretion system"/>
    <property type="evidence" value="ECO:0007669"/>
    <property type="project" value="InterPro"/>
</dbReference>
<evidence type="ECO:0000313" key="8">
    <source>
        <dbReference type="Proteomes" id="UP000176317"/>
    </source>
</evidence>
<organism evidence="7 8">
    <name type="scientific">Candidatus Curtissbacteria bacterium RBG_13_35_7</name>
    <dbReference type="NCBI Taxonomy" id="1797705"/>
    <lineage>
        <taxon>Bacteria</taxon>
        <taxon>Candidatus Curtissiibacteriota</taxon>
    </lineage>
</organism>
<gene>
    <name evidence="7" type="ORF">A2164_01530</name>
</gene>
<sequence length="171" mass="18231">MKVLKVISSRFRVLGVERTVKCQLSTVNCRKSFGFTLIELLIVIAILGILAAAVLVAINPGKRTRQAQDAKRKNDIGALATELQAYYVHPGMGSYPASLEKLVNDKYLKQMPKDPTSAANYYYVTAGAALTEVALYASLASPTGAAGTVWCWQSKTAAVSETAGPASCTAN</sequence>
<dbReference type="GO" id="GO:0015627">
    <property type="term" value="C:type II protein secretion system complex"/>
    <property type="evidence" value="ECO:0007669"/>
    <property type="project" value="InterPro"/>
</dbReference>
<dbReference type="NCBIfam" id="TIGR02532">
    <property type="entry name" value="IV_pilin_GFxxxE"/>
    <property type="match status" value="1"/>
</dbReference>
<dbReference type="AlphaFoldDB" id="A0A1F5G2T9"/>
<dbReference type="GO" id="GO:0016020">
    <property type="term" value="C:membrane"/>
    <property type="evidence" value="ECO:0007669"/>
    <property type="project" value="UniProtKB-SubCell"/>
</dbReference>
<keyword evidence="5 6" id="KW-0472">Membrane</keyword>